<evidence type="ECO:0000256" key="1">
    <source>
        <dbReference type="SAM" id="MobiDB-lite"/>
    </source>
</evidence>
<protein>
    <recommendedName>
        <fullName evidence="2">Costars domain-containing protein</fullName>
    </recommendedName>
</protein>
<dbReference type="AlphaFoldDB" id="A0AAN9A9Q2"/>
<dbReference type="SMART" id="SM01283">
    <property type="entry name" value="Costars"/>
    <property type="match status" value="1"/>
</dbReference>
<evidence type="ECO:0000313" key="4">
    <source>
        <dbReference type="Proteomes" id="UP001381693"/>
    </source>
</evidence>
<dbReference type="Pfam" id="PF14705">
    <property type="entry name" value="Costars"/>
    <property type="match status" value="1"/>
</dbReference>
<dbReference type="Proteomes" id="UP001381693">
    <property type="component" value="Unassembled WGS sequence"/>
</dbReference>
<keyword evidence="4" id="KW-1185">Reference proteome</keyword>
<organism evidence="3 4">
    <name type="scientific">Halocaridina rubra</name>
    <name type="common">Hawaiian red shrimp</name>
    <dbReference type="NCBI Taxonomy" id="373956"/>
    <lineage>
        <taxon>Eukaryota</taxon>
        <taxon>Metazoa</taxon>
        <taxon>Ecdysozoa</taxon>
        <taxon>Arthropoda</taxon>
        <taxon>Crustacea</taxon>
        <taxon>Multicrustacea</taxon>
        <taxon>Malacostraca</taxon>
        <taxon>Eumalacostraca</taxon>
        <taxon>Eucarida</taxon>
        <taxon>Decapoda</taxon>
        <taxon>Pleocyemata</taxon>
        <taxon>Caridea</taxon>
        <taxon>Atyoidea</taxon>
        <taxon>Atyidae</taxon>
        <taxon>Halocaridina</taxon>
    </lineage>
</organism>
<feature type="compositionally biased region" description="Polar residues" evidence="1">
    <location>
        <begin position="88"/>
        <end position="97"/>
    </location>
</feature>
<dbReference type="Gene3D" id="1.10.10.1540">
    <property type="entry name" value="Costar domain"/>
    <property type="match status" value="1"/>
</dbReference>
<dbReference type="GO" id="GO:0035025">
    <property type="term" value="P:positive regulation of Rho protein signal transduction"/>
    <property type="evidence" value="ECO:0007669"/>
    <property type="project" value="InterPro"/>
</dbReference>
<dbReference type="GO" id="GO:0003779">
    <property type="term" value="F:actin binding"/>
    <property type="evidence" value="ECO:0007669"/>
    <property type="project" value="InterPro"/>
</dbReference>
<feature type="domain" description="Costars" evidence="2">
    <location>
        <begin position="130"/>
        <end position="206"/>
    </location>
</feature>
<dbReference type="PANTHER" id="PTHR22739:SF7">
    <property type="entry name" value="EG:152A3.3 PROTEIN-RELATED"/>
    <property type="match status" value="1"/>
</dbReference>
<feature type="region of interest" description="Disordered" evidence="1">
    <location>
        <begin position="82"/>
        <end position="120"/>
    </location>
</feature>
<dbReference type="InterPro" id="IPR027817">
    <property type="entry name" value="Costars_dom"/>
</dbReference>
<evidence type="ECO:0000313" key="3">
    <source>
        <dbReference type="EMBL" id="KAK7079344.1"/>
    </source>
</evidence>
<sequence>MHFEESKRKKKEQIHFLRSGHLEDKKAMLNAKSQASTTGPPLVVVKSLSHPDELDPLLQQHFEVRRGSLAEKMKMFDQAAKSHKEKMTTNPFSTTFDPSLAPQRLSKDDPNYGKPVAGSMAEKRGKKAAKHVNAEVVFLCDMIYQEGERYEDGTAAITFGDLFQIYTRISNKVVGMLLRARKHGFVDFEGETLFQRRDDDVPITLLKPIQQIRDELHSDKEFEVGICHKNAENQEK</sequence>
<name>A0AAN9A9Q2_HALRR</name>
<dbReference type="InterPro" id="IPR026111">
    <property type="entry name" value="Abra"/>
</dbReference>
<dbReference type="GO" id="GO:0030017">
    <property type="term" value="C:sarcomere"/>
    <property type="evidence" value="ECO:0007669"/>
    <property type="project" value="TreeGrafter"/>
</dbReference>
<gene>
    <name evidence="3" type="ORF">SK128_013891</name>
</gene>
<dbReference type="PANTHER" id="PTHR22739">
    <property type="entry name" value="STRIATED MUSCLE ACTIVATOR OF RHO-DEPENDENT SIGNALING-RELATED"/>
    <property type="match status" value="1"/>
</dbReference>
<accession>A0AAN9A9Q2</accession>
<dbReference type="GO" id="GO:0045944">
    <property type="term" value="P:positive regulation of transcription by RNA polymerase II"/>
    <property type="evidence" value="ECO:0007669"/>
    <property type="project" value="TreeGrafter"/>
</dbReference>
<proteinExistence type="predicted"/>
<dbReference type="EMBL" id="JAXCGZ010007548">
    <property type="protein sequence ID" value="KAK7079344.1"/>
    <property type="molecule type" value="Genomic_DNA"/>
</dbReference>
<evidence type="ECO:0000259" key="2">
    <source>
        <dbReference type="SMART" id="SM01283"/>
    </source>
</evidence>
<reference evidence="3 4" key="1">
    <citation type="submission" date="2023-11" db="EMBL/GenBank/DDBJ databases">
        <title>Halocaridina rubra genome assembly.</title>
        <authorList>
            <person name="Smith C."/>
        </authorList>
    </citation>
    <scope>NUCLEOTIDE SEQUENCE [LARGE SCALE GENOMIC DNA]</scope>
    <source>
        <strain evidence="3">EP-1</strain>
        <tissue evidence="3">Whole</tissue>
    </source>
</reference>
<comment type="caution">
    <text evidence="3">The sequence shown here is derived from an EMBL/GenBank/DDBJ whole genome shotgun (WGS) entry which is preliminary data.</text>
</comment>
<dbReference type="InterPro" id="IPR038095">
    <property type="entry name" value="Costars_sf"/>
</dbReference>